<keyword evidence="2" id="KW-1185">Reference proteome</keyword>
<reference evidence="1 2" key="1">
    <citation type="submission" date="2017-06" db="EMBL/GenBank/DDBJ databases">
        <authorList>
            <person name="Kim H.J."/>
            <person name="Triplett B.A."/>
        </authorList>
    </citation>
    <scope>NUCLEOTIDE SEQUENCE [LARGE SCALE GENOMIC DNA]</scope>
    <source>
        <strain evidence="1">FRACA_ARgP5</strain>
    </source>
</reference>
<dbReference type="AlphaFoldDB" id="A0A2I2KRI4"/>
<protein>
    <recommendedName>
        <fullName evidence="3">NlpC/P60 domain-containing protein</fullName>
    </recommendedName>
</protein>
<evidence type="ECO:0000313" key="2">
    <source>
        <dbReference type="Proteomes" id="UP000234331"/>
    </source>
</evidence>
<dbReference type="EMBL" id="FZMO01000148">
    <property type="protein sequence ID" value="SNQ48259.1"/>
    <property type="molecule type" value="Genomic_DNA"/>
</dbReference>
<evidence type="ECO:0000313" key="1">
    <source>
        <dbReference type="EMBL" id="SNQ48259.1"/>
    </source>
</evidence>
<accession>A0A2I2KRI4</accession>
<name>A0A2I2KRI4_9ACTN</name>
<organism evidence="1 2">
    <name type="scientific">Frankia canadensis</name>
    <dbReference type="NCBI Taxonomy" id="1836972"/>
    <lineage>
        <taxon>Bacteria</taxon>
        <taxon>Bacillati</taxon>
        <taxon>Actinomycetota</taxon>
        <taxon>Actinomycetes</taxon>
        <taxon>Frankiales</taxon>
        <taxon>Frankiaceae</taxon>
        <taxon>Frankia</taxon>
    </lineage>
</organism>
<proteinExistence type="predicted"/>
<dbReference type="Proteomes" id="UP000234331">
    <property type="component" value="Unassembled WGS sequence"/>
</dbReference>
<dbReference type="Gene3D" id="3.90.1720.10">
    <property type="entry name" value="endopeptidase domain like (from Nostoc punctiforme)"/>
    <property type="match status" value="1"/>
</dbReference>
<gene>
    <name evidence="1" type="ORF">FRACA_2310005</name>
</gene>
<evidence type="ECO:0008006" key="3">
    <source>
        <dbReference type="Google" id="ProtNLM"/>
    </source>
</evidence>
<sequence length="63" mass="6554">MFFGGGPAEVTHVGIFLGIQNGQEMMVDAPHVGAYVRVEPFPATVGARWGSEFYLGASTPAAG</sequence>